<dbReference type="EMBL" id="JAPKIY010000007">
    <property type="protein sequence ID" value="MDS0897331.1"/>
    <property type="molecule type" value="Genomic_DNA"/>
</dbReference>
<dbReference type="GO" id="GO:0009279">
    <property type="term" value="C:cell outer membrane"/>
    <property type="evidence" value="ECO:0007669"/>
    <property type="project" value="UniProtKB-SubCell"/>
</dbReference>
<reference evidence="10" key="1">
    <citation type="submission" date="2023-02" db="EMBL/GenBank/DDBJ databases">
        <title>Detection, antimicrobial susceptibility and genomic characterization of NDM-producing species of Morganellaceae, Yersiniaceae, and Enterobacteriaceae other than Klebsiella.</title>
        <authorList>
            <person name="Camargo C.H."/>
            <person name="Sacchi C.T."/>
            <person name="Campos K.R."/>
        </authorList>
    </citation>
    <scope>NUCLEOTIDE SEQUENCE</scope>
    <source>
        <strain evidence="10">1189_21</strain>
    </source>
</reference>
<organism evidence="10 11">
    <name type="scientific">Morganella morganii</name>
    <name type="common">Proteus morganii</name>
    <dbReference type="NCBI Taxonomy" id="582"/>
    <lineage>
        <taxon>Bacteria</taxon>
        <taxon>Pseudomonadati</taxon>
        <taxon>Pseudomonadota</taxon>
        <taxon>Gammaproteobacteria</taxon>
        <taxon>Enterobacterales</taxon>
        <taxon>Morganellaceae</taxon>
        <taxon>Morganella</taxon>
    </lineage>
</organism>
<evidence type="ECO:0000256" key="1">
    <source>
        <dbReference type="ARBA" id="ARBA00004571"/>
    </source>
</evidence>
<dbReference type="GO" id="GO:0015473">
    <property type="term" value="F:fimbrial usher porin activity"/>
    <property type="evidence" value="ECO:0007669"/>
    <property type="project" value="InterPro"/>
</dbReference>
<evidence type="ECO:0000256" key="6">
    <source>
        <dbReference type="ARBA" id="ARBA00023136"/>
    </source>
</evidence>
<dbReference type="AlphaFoldDB" id="A0AAE4FA48"/>
<evidence type="ECO:0000256" key="5">
    <source>
        <dbReference type="ARBA" id="ARBA00022729"/>
    </source>
</evidence>
<proteinExistence type="inferred from homology"/>
<evidence type="ECO:0000259" key="9">
    <source>
        <dbReference type="Pfam" id="PF13954"/>
    </source>
</evidence>
<sequence>MNANVFAPGCGVSRPAVRLKPLTFLILLSLFSAAVQAEDITEFNTEVLDLNERGDIDLSQFSQAGYVMPGTYSLALKINNSMLAERQIRFLAPDNDPQGSMACITPDMSEELGLTSSAKGDLTWWHNGECADPASLPGMTLRADFAAGALRVSLPQAYLEYTADNWDPPSRWDEGIAGFILDYNLNTQLTKQREAGHSDRQDISGNGTTGLNAGAWRLRADWQGRYSRTNHESDQR</sequence>
<evidence type="ECO:0000313" key="10">
    <source>
        <dbReference type="EMBL" id="MDS0897331.1"/>
    </source>
</evidence>
<dbReference type="RefSeq" id="WP_310953020.1">
    <property type="nucleotide sequence ID" value="NZ_JAPKIY010000007.1"/>
</dbReference>
<feature type="non-terminal residue" evidence="10">
    <location>
        <position position="236"/>
    </location>
</feature>
<evidence type="ECO:0000256" key="7">
    <source>
        <dbReference type="ARBA" id="ARBA00023237"/>
    </source>
</evidence>
<dbReference type="PANTHER" id="PTHR30451">
    <property type="entry name" value="OUTER MEMBRANE USHER PROTEIN"/>
    <property type="match status" value="1"/>
</dbReference>
<feature type="chain" id="PRO_5042180352" evidence="8">
    <location>
        <begin position="38"/>
        <end position="236"/>
    </location>
</feature>
<dbReference type="InterPro" id="IPR025885">
    <property type="entry name" value="PapC_N"/>
</dbReference>
<accession>A0AAE4FA48</accession>
<keyword evidence="7" id="KW-0998">Cell outer membrane</keyword>
<evidence type="ECO:0000256" key="3">
    <source>
        <dbReference type="ARBA" id="ARBA00022448"/>
    </source>
</evidence>
<feature type="domain" description="PapC N-terminal" evidence="9">
    <location>
        <begin position="42"/>
        <end position="186"/>
    </location>
</feature>
<keyword evidence="4" id="KW-0812">Transmembrane</keyword>
<name>A0AAE4FA48_MORMO</name>
<dbReference type="GO" id="GO:0009297">
    <property type="term" value="P:pilus assembly"/>
    <property type="evidence" value="ECO:0007669"/>
    <property type="project" value="InterPro"/>
</dbReference>
<evidence type="ECO:0000313" key="11">
    <source>
        <dbReference type="Proteomes" id="UP001182247"/>
    </source>
</evidence>
<feature type="signal peptide" evidence="8">
    <location>
        <begin position="1"/>
        <end position="37"/>
    </location>
</feature>
<dbReference type="Gene3D" id="3.10.20.410">
    <property type="match status" value="1"/>
</dbReference>
<dbReference type="InterPro" id="IPR037224">
    <property type="entry name" value="PapC_N_sf"/>
</dbReference>
<evidence type="ECO:0000256" key="4">
    <source>
        <dbReference type="ARBA" id="ARBA00022692"/>
    </source>
</evidence>
<dbReference type="Pfam" id="PF13954">
    <property type="entry name" value="PapC_N"/>
    <property type="match status" value="1"/>
</dbReference>
<evidence type="ECO:0000256" key="8">
    <source>
        <dbReference type="SAM" id="SignalP"/>
    </source>
</evidence>
<evidence type="ECO:0000256" key="2">
    <source>
        <dbReference type="ARBA" id="ARBA00008064"/>
    </source>
</evidence>
<gene>
    <name evidence="10" type="ORF">OSC06_05055</name>
</gene>
<keyword evidence="6" id="KW-0472">Membrane</keyword>
<comment type="caution">
    <text evidence="10">The sequence shown here is derived from an EMBL/GenBank/DDBJ whole genome shotgun (WGS) entry which is preliminary data.</text>
</comment>
<dbReference type="PANTHER" id="PTHR30451:SF10">
    <property type="entry name" value="OUTER MEMBRANE USHER PROTEIN YFCU-RELATED"/>
    <property type="match status" value="1"/>
</dbReference>
<keyword evidence="3" id="KW-0813">Transport</keyword>
<comment type="similarity">
    <text evidence="2">Belongs to the fimbrial export usher family.</text>
</comment>
<keyword evidence="5 8" id="KW-0732">Signal</keyword>
<dbReference type="InterPro" id="IPR000015">
    <property type="entry name" value="Fimb_usher"/>
</dbReference>
<dbReference type="Proteomes" id="UP001182247">
    <property type="component" value="Unassembled WGS sequence"/>
</dbReference>
<dbReference type="SUPFAM" id="SSF141729">
    <property type="entry name" value="FimD N-terminal domain-like"/>
    <property type="match status" value="1"/>
</dbReference>
<comment type="subcellular location">
    <subcellularLocation>
        <location evidence="1">Cell outer membrane</location>
        <topology evidence="1">Multi-pass membrane protein</topology>
    </subcellularLocation>
</comment>
<protein>
    <submittedName>
        <fullName evidence="10">PapC/FimD family outer membrane usher protein</fullName>
    </submittedName>
</protein>